<dbReference type="EMBL" id="BLLG01000004">
    <property type="protein sequence ID" value="GFH35602.1"/>
    <property type="molecule type" value="Genomic_DNA"/>
</dbReference>
<proteinExistence type="predicted"/>
<evidence type="ECO:0000256" key="1">
    <source>
        <dbReference type="SAM" id="MobiDB-lite"/>
    </source>
</evidence>
<feature type="region of interest" description="Disordered" evidence="1">
    <location>
        <begin position="223"/>
        <end position="246"/>
    </location>
</feature>
<dbReference type="Proteomes" id="UP000484988">
    <property type="component" value="Unassembled WGS sequence"/>
</dbReference>
<dbReference type="InterPro" id="IPR038287">
    <property type="entry name" value="Cse2_sf"/>
</dbReference>
<feature type="region of interest" description="Disordered" evidence="1">
    <location>
        <begin position="1"/>
        <end position="32"/>
    </location>
</feature>
<dbReference type="CDD" id="cd09731">
    <property type="entry name" value="Cse2_I-E"/>
    <property type="match status" value="1"/>
</dbReference>
<gene>
    <name evidence="2" type="primary">casB</name>
    <name evidence="2" type="ORF">SCWH03_18230</name>
</gene>
<dbReference type="Pfam" id="PF09485">
    <property type="entry name" value="CRISPR_Cse2"/>
    <property type="match status" value="1"/>
</dbReference>
<reference evidence="2 3" key="1">
    <citation type="submission" date="2020-02" db="EMBL/GenBank/DDBJ databases">
        <title>Whole Genome Shotgun Sequence of Streptomyces sp. strain CWH03.</title>
        <authorList>
            <person name="Dohra H."/>
            <person name="Kodani S."/>
            <person name="Yamamura H."/>
        </authorList>
    </citation>
    <scope>NUCLEOTIDE SEQUENCE [LARGE SCALE GENOMIC DNA]</scope>
    <source>
        <strain evidence="2 3">CWH03</strain>
    </source>
</reference>
<dbReference type="AlphaFoldDB" id="A0A6A0ARS3"/>
<feature type="compositionally biased region" description="Basic and acidic residues" evidence="1">
    <location>
        <begin position="234"/>
        <end position="246"/>
    </location>
</feature>
<comment type="caution">
    <text evidence="2">The sequence shown here is derived from an EMBL/GenBank/DDBJ whole genome shotgun (WGS) entry which is preliminary data.</text>
</comment>
<dbReference type="RefSeq" id="WP_173263583.1">
    <property type="nucleotide sequence ID" value="NZ_BLLG01000004.1"/>
</dbReference>
<sequence>MTTASSPPASPPPASPPSAAYPPASPPSTAAPVHQRLAELTAATIGPLQQGYLSDRSPAVAALARLRRGAGREAGELPDLWNLVDTGPLHTRTDGSRELSERELTRAENALHAALTLWAFHQQSRGTPMHCRHTRDRPRGLGAAVRHLMPADGVDEPVRKRLVRAGTAPDLVTLTQRLRDLVALLRRDDIPLDYALLAGQLYTWQWPDGPAAVRRSWGRSFHERARAAAASDENTSKDSHTDKDAS</sequence>
<dbReference type="NCBIfam" id="TIGR02548">
    <property type="entry name" value="casB_cse2"/>
    <property type="match status" value="1"/>
</dbReference>
<keyword evidence="3" id="KW-1185">Reference proteome</keyword>
<protein>
    <submittedName>
        <fullName evidence="2">Type I-E CRISPR-associated protein Cse2/CasB</fullName>
    </submittedName>
</protein>
<dbReference type="Gene3D" id="1.10.520.40">
    <property type="entry name" value="CRISPR-associated protein Cse2"/>
    <property type="match status" value="1"/>
</dbReference>
<dbReference type="InterPro" id="IPR013382">
    <property type="entry name" value="CRISPR-assoc_prot_Cse2"/>
</dbReference>
<accession>A0A6A0ARS3</accession>
<evidence type="ECO:0000313" key="2">
    <source>
        <dbReference type="EMBL" id="GFH35602.1"/>
    </source>
</evidence>
<feature type="compositionally biased region" description="Pro residues" evidence="1">
    <location>
        <begin position="8"/>
        <end position="26"/>
    </location>
</feature>
<organism evidence="2 3">
    <name type="scientific">Streptomyces pacificus</name>
    <dbReference type="NCBI Taxonomy" id="2705029"/>
    <lineage>
        <taxon>Bacteria</taxon>
        <taxon>Bacillati</taxon>
        <taxon>Actinomycetota</taxon>
        <taxon>Actinomycetes</taxon>
        <taxon>Kitasatosporales</taxon>
        <taxon>Streptomycetaceae</taxon>
        <taxon>Streptomyces</taxon>
    </lineage>
</organism>
<evidence type="ECO:0000313" key="3">
    <source>
        <dbReference type="Proteomes" id="UP000484988"/>
    </source>
</evidence>
<name>A0A6A0ARS3_9ACTN</name>